<dbReference type="InterPro" id="IPR006311">
    <property type="entry name" value="TAT_signal"/>
</dbReference>
<dbReference type="EMBL" id="BAAARY010000002">
    <property type="protein sequence ID" value="GAA2514051.1"/>
    <property type="molecule type" value="Genomic_DNA"/>
</dbReference>
<evidence type="ECO:0000313" key="3">
    <source>
        <dbReference type="Proteomes" id="UP001499978"/>
    </source>
</evidence>
<reference evidence="2 3" key="1">
    <citation type="journal article" date="2019" name="Int. J. Syst. Evol. Microbiol.">
        <title>The Global Catalogue of Microorganisms (GCM) 10K type strain sequencing project: providing services to taxonomists for standard genome sequencing and annotation.</title>
        <authorList>
            <consortium name="The Broad Institute Genomics Platform"/>
            <consortium name="The Broad Institute Genome Sequencing Center for Infectious Disease"/>
            <person name="Wu L."/>
            <person name="Ma J."/>
        </authorList>
    </citation>
    <scope>NUCLEOTIDE SEQUENCE [LARGE SCALE GENOMIC DNA]</scope>
    <source>
        <strain evidence="2 3">JCM 3367</strain>
    </source>
</reference>
<evidence type="ECO:0000313" key="2">
    <source>
        <dbReference type="EMBL" id="GAA2514051.1"/>
    </source>
</evidence>
<feature type="signal peptide" evidence="1">
    <location>
        <begin position="1"/>
        <end position="35"/>
    </location>
</feature>
<keyword evidence="3" id="KW-1185">Reference proteome</keyword>
<sequence length="667" mass="72216">MSKDRNRSGRRSRRGWLAAALAAAALVAAPLPASANAETQIDMKLLVITDGRSNVGAVTATLEQEGVPYTIVDTRDANRPKITEAFLSDTVGGRPRAKFQAVVLADENALPQAELTALTEFEKEFEIRQLIAYTWANPAVGLGPARWSGTVDGMTATVTPAAIADGFGYLNGRVPFDNLNPTVDESYAAVADPLVNLPAGESFTPLVTMPVPGAPANAAPGVVAGVYAHDGREDLVLTVTLGAQQTHARVLAHGIVEWLTKGVYVGYWRNFLSVHIDDVLMPNARWQRPDSVGPAPEQIRMVPADVEHLVRWQRDNNVSLDVAFNAKGSTDAGGAADPLTKSVLANKDELRWLNHTWGHEYLGCQRDAAMSCVNDANGKRQYISQNTISTQISQNVEWAAKNGVSMAPTELVTGEHSGLRSVPKEPIDNPNLAAALKANKIGIIASDNSLEKASRKIGTALTLPRHPMNIFYNVGTRMDEVDQYNWIYTSKADGGSGNCEASSSCIPPLVGADAFDKHIVPVEARVMLGHMITNDPRPHYVHQSNITEDRILYPVLDTVLAEYRAIYANHVTLLNPTMTEASELLEDFNAWRAAVRSGAVRAYQIGDRVHVVNDSRRAVRAPFTAPRQTRVSGAERGLRVPTGYGPGVSGWATVDSRSPLTLRLPRD</sequence>
<comment type="caution">
    <text evidence="2">The sequence shown here is derived from an EMBL/GenBank/DDBJ whole genome shotgun (WGS) entry which is preliminary data.</text>
</comment>
<evidence type="ECO:0000256" key="1">
    <source>
        <dbReference type="SAM" id="SignalP"/>
    </source>
</evidence>
<accession>A0ABN3N4N3</accession>
<name>A0ABN3N4N3_9ACTN</name>
<feature type="chain" id="PRO_5045943299" evidence="1">
    <location>
        <begin position="36"/>
        <end position="667"/>
    </location>
</feature>
<dbReference type="PROSITE" id="PS51318">
    <property type="entry name" value="TAT"/>
    <property type="match status" value="1"/>
</dbReference>
<keyword evidence="1" id="KW-0732">Signal</keyword>
<gene>
    <name evidence="2" type="ORF">GCM10010201_07470</name>
</gene>
<dbReference type="Proteomes" id="UP001499978">
    <property type="component" value="Unassembled WGS sequence"/>
</dbReference>
<protein>
    <submittedName>
        <fullName evidence="2">Uncharacterized protein</fullName>
    </submittedName>
</protein>
<dbReference type="RefSeq" id="WP_344168228.1">
    <property type="nucleotide sequence ID" value="NZ_BAAARY010000002.1"/>
</dbReference>
<organism evidence="2 3">
    <name type="scientific">Pilimelia columellifera subsp. columellifera</name>
    <dbReference type="NCBI Taxonomy" id="706583"/>
    <lineage>
        <taxon>Bacteria</taxon>
        <taxon>Bacillati</taxon>
        <taxon>Actinomycetota</taxon>
        <taxon>Actinomycetes</taxon>
        <taxon>Micromonosporales</taxon>
        <taxon>Micromonosporaceae</taxon>
        <taxon>Pilimelia</taxon>
    </lineage>
</organism>
<proteinExistence type="predicted"/>